<name>A0A1I8AVF1_9BILA</name>
<evidence type="ECO:0000313" key="3">
    <source>
        <dbReference type="WBParaSite" id="L893_g9905.t1"/>
    </source>
</evidence>
<keyword evidence="2" id="KW-1185">Reference proteome</keyword>
<feature type="transmembrane region" description="Helical" evidence="1">
    <location>
        <begin position="12"/>
        <end position="33"/>
    </location>
</feature>
<keyword evidence="1" id="KW-0472">Membrane</keyword>
<accession>A0A1I8AVF1</accession>
<feature type="transmembrane region" description="Helical" evidence="1">
    <location>
        <begin position="123"/>
        <end position="144"/>
    </location>
</feature>
<protein>
    <submittedName>
        <fullName evidence="3">DUF4149 domain-containing protein</fullName>
    </submittedName>
</protein>
<sequence length="164" mass="18618">MYAGNSDKKRILGGTIAAYVAIIVGLLETLLFLRSKIGLLIYVFVLMQIVSAVIFLFAKKGKHIVLLKFYAGYQGFLLTIYSMLLLLAFYSIFVCMSNFTQYHGFVARDEKQKDIASTARMYLLIYTSMIICHTIIAAVSLHTANHLVEYFMRREDSDLASIDF</sequence>
<keyword evidence="1" id="KW-0812">Transmembrane</keyword>
<feature type="transmembrane region" description="Helical" evidence="1">
    <location>
        <begin position="70"/>
        <end position="93"/>
    </location>
</feature>
<dbReference type="Proteomes" id="UP000095287">
    <property type="component" value="Unplaced"/>
</dbReference>
<dbReference type="WBParaSite" id="L893_g9905.t1">
    <property type="protein sequence ID" value="L893_g9905.t1"/>
    <property type="gene ID" value="L893_g9905"/>
</dbReference>
<evidence type="ECO:0000256" key="1">
    <source>
        <dbReference type="SAM" id="Phobius"/>
    </source>
</evidence>
<keyword evidence="1" id="KW-1133">Transmembrane helix</keyword>
<evidence type="ECO:0000313" key="2">
    <source>
        <dbReference type="Proteomes" id="UP000095287"/>
    </source>
</evidence>
<proteinExistence type="predicted"/>
<organism evidence="2 3">
    <name type="scientific">Steinernema glaseri</name>
    <dbReference type="NCBI Taxonomy" id="37863"/>
    <lineage>
        <taxon>Eukaryota</taxon>
        <taxon>Metazoa</taxon>
        <taxon>Ecdysozoa</taxon>
        <taxon>Nematoda</taxon>
        <taxon>Chromadorea</taxon>
        <taxon>Rhabditida</taxon>
        <taxon>Tylenchina</taxon>
        <taxon>Panagrolaimomorpha</taxon>
        <taxon>Strongyloidoidea</taxon>
        <taxon>Steinernematidae</taxon>
        <taxon>Steinernema</taxon>
    </lineage>
</organism>
<feature type="transmembrane region" description="Helical" evidence="1">
    <location>
        <begin position="39"/>
        <end position="58"/>
    </location>
</feature>
<reference evidence="3" key="1">
    <citation type="submission" date="2016-11" db="UniProtKB">
        <authorList>
            <consortium name="WormBaseParasite"/>
        </authorList>
    </citation>
    <scope>IDENTIFICATION</scope>
</reference>
<dbReference type="AlphaFoldDB" id="A0A1I8AVF1"/>